<dbReference type="PROSITE" id="PS50883">
    <property type="entry name" value="EAL"/>
    <property type="match status" value="1"/>
</dbReference>
<dbReference type="InterPro" id="IPR050706">
    <property type="entry name" value="Cyclic-di-GMP_PDE-like"/>
</dbReference>
<dbReference type="RefSeq" id="WP_142840635.1">
    <property type="nucleotide sequence ID" value="NZ_SGNY01000002.1"/>
</dbReference>
<dbReference type="Pfam" id="PF00990">
    <property type="entry name" value="GGDEF"/>
    <property type="match status" value="1"/>
</dbReference>
<dbReference type="InterPro" id="IPR001633">
    <property type="entry name" value="EAL_dom"/>
</dbReference>
<evidence type="ECO:0000313" key="4">
    <source>
        <dbReference type="Proteomes" id="UP000315434"/>
    </source>
</evidence>
<evidence type="ECO:0000313" key="3">
    <source>
        <dbReference type="EMBL" id="TRB01777.1"/>
    </source>
</evidence>
<gene>
    <name evidence="3" type="ORF">EXN68_09970</name>
</gene>
<sequence>MLLEFKNIILEMIARGVSLETTIERICLEMEARVPGILCVITTVKGGAPCDLTCPLSGINGLTAITDRDLEDPLASFPPSALVQEASTKAENQELAWIDLMDFVPPVGFKSCWPAPVLSGNRLVAMVKFYHWENRDPTDLEQEAANASVHLCLIAIERHERVLERQRLAYTDSLTGLPNRARFNEFLKEKSMQENRISGILLADIDNLKLVNDTFGHAAGDALIQLVGSRISAIMTAENTFRLGGDEFAIVISGEAPIDLAAKAHKILVAIKPPAECGGHVIFPAVTLGGAYREHESDLSQLRQNADIALYHAKERSRGQYVEFHPDLGTALTRRTRDIRDVSVALVEDRIDVHYQPIIRLDTREIVGFEALCRMTTASGQITAAANFHEATKDAHVAAELTERMLLRVAQDVRNWLDRGLPFQHVGINLSAADFQNGNLEQRLCTVFANAGVPLKHIVLEVTESVYLSQRDYAIAEEIKGLRTKGMRVALDDFGTGFASLTHLLTVPVDIIKIDKSFVHRMVPGDSATFIIEGLVAIAKNLGIGVVAEGIETSSQAEQLVAMGCELGQGFLYSKAVNRTAAGALIESPGHK</sequence>
<dbReference type="PANTHER" id="PTHR33121:SF70">
    <property type="entry name" value="SIGNALING PROTEIN YKOW"/>
    <property type="match status" value="1"/>
</dbReference>
<dbReference type="GO" id="GO:0071111">
    <property type="term" value="F:cyclic-guanylate-specific phosphodiesterase activity"/>
    <property type="evidence" value="ECO:0007669"/>
    <property type="project" value="InterPro"/>
</dbReference>
<comment type="caution">
    <text evidence="3">The sequence shown here is derived from an EMBL/GenBank/DDBJ whole genome shotgun (WGS) entry which is preliminary data.</text>
</comment>
<dbReference type="NCBIfam" id="TIGR00254">
    <property type="entry name" value="GGDEF"/>
    <property type="match status" value="1"/>
</dbReference>
<dbReference type="SUPFAM" id="SSF141868">
    <property type="entry name" value="EAL domain-like"/>
    <property type="match status" value="1"/>
</dbReference>
<dbReference type="InterPro" id="IPR000160">
    <property type="entry name" value="GGDEF_dom"/>
</dbReference>
<feature type="domain" description="GGDEF" evidence="2">
    <location>
        <begin position="196"/>
        <end position="326"/>
    </location>
</feature>
<dbReference type="CDD" id="cd01949">
    <property type="entry name" value="GGDEF"/>
    <property type="match status" value="1"/>
</dbReference>
<dbReference type="OrthoDB" id="9814202at2"/>
<organism evidence="3 4">
    <name type="scientific">Rhizobium rhizogenes</name>
    <name type="common">Agrobacterium rhizogenes</name>
    <dbReference type="NCBI Taxonomy" id="359"/>
    <lineage>
        <taxon>Bacteria</taxon>
        <taxon>Pseudomonadati</taxon>
        <taxon>Pseudomonadota</taxon>
        <taxon>Alphaproteobacteria</taxon>
        <taxon>Hyphomicrobiales</taxon>
        <taxon>Rhizobiaceae</taxon>
        <taxon>Rhizobium/Agrobacterium group</taxon>
        <taxon>Rhizobium</taxon>
    </lineage>
</organism>
<evidence type="ECO:0000259" key="2">
    <source>
        <dbReference type="PROSITE" id="PS50887"/>
    </source>
</evidence>
<dbReference type="CDD" id="cd01948">
    <property type="entry name" value="EAL"/>
    <property type="match status" value="1"/>
</dbReference>
<dbReference type="AlphaFoldDB" id="A0A546XM25"/>
<dbReference type="SUPFAM" id="SSF55073">
    <property type="entry name" value="Nucleotide cyclase"/>
    <property type="match status" value="1"/>
</dbReference>
<proteinExistence type="predicted"/>
<accession>A0A546XM25</accession>
<dbReference type="SMART" id="SM00052">
    <property type="entry name" value="EAL"/>
    <property type="match status" value="1"/>
</dbReference>
<dbReference type="InterPro" id="IPR035919">
    <property type="entry name" value="EAL_sf"/>
</dbReference>
<dbReference type="Gene3D" id="3.20.20.450">
    <property type="entry name" value="EAL domain"/>
    <property type="match status" value="1"/>
</dbReference>
<feature type="domain" description="EAL" evidence="1">
    <location>
        <begin position="335"/>
        <end position="590"/>
    </location>
</feature>
<dbReference type="SMART" id="SM00267">
    <property type="entry name" value="GGDEF"/>
    <property type="match status" value="1"/>
</dbReference>
<dbReference type="EMBL" id="SGNY01000002">
    <property type="protein sequence ID" value="TRB01777.1"/>
    <property type="molecule type" value="Genomic_DNA"/>
</dbReference>
<name>A0A546XM25_RHIRH</name>
<reference evidence="3 4" key="1">
    <citation type="journal article" date="2019" name="Appl. Microbiol. Biotechnol.">
        <title>Differential efficiency of wild type rhizogenic strains for rol gene transformation of plants.</title>
        <authorList>
            <person name="Desmet S."/>
            <person name="De Keyser E."/>
            <person name="Van Vaerenbergh J."/>
            <person name="Baeyen S."/>
            <person name="Van Huylenbroeck J."/>
            <person name="Geelen D."/>
            <person name="Dhooghe E."/>
        </authorList>
    </citation>
    <scope>NUCLEOTIDE SEQUENCE [LARGE SCALE GENOMIC DNA]</scope>
    <source>
        <strain evidence="3 4">GBBC3284</strain>
    </source>
</reference>
<dbReference type="PROSITE" id="PS50887">
    <property type="entry name" value="GGDEF"/>
    <property type="match status" value="1"/>
</dbReference>
<dbReference type="InterPro" id="IPR043128">
    <property type="entry name" value="Rev_trsase/Diguanyl_cyclase"/>
</dbReference>
<dbReference type="Gene3D" id="3.30.70.270">
    <property type="match status" value="1"/>
</dbReference>
<dbReference type="Proteomes" id="UP000315434">
    <property type="component" value="Unassembled WGS sequence"/>
</dbReference>
<dbReference type="PANTHER" id="PTHR33121">
    <property type="entry name" value="CYCLIC DI-GMP PHOSPHODIESTERASE PDEF"/>
    <property type="match status" value="1"/>
</dbReference>
<evidence type="ECO:0000259" key="1">
    <source>
        <dbReference type="PROSITE" id="PS50883"/>
    </source>
</evidence>
<dbReference type="Pfam" id="PF00563">
    <property type="entry name" value="EAL"/>
    <property type="match status" value="1"/>
</dbReference>
<dbReference type="SUPFAM" id="SSF55781">
    <property type="entry name" value="GAF domain-like"/>
    <property type="match status" value="1"/>
</dbReference>
<dbReference type="InterPro" id="IPR029787">
    <property type="entry name" value="Nucleotide_cyclase"/>
</dbReference>
<protein>
    <submittedName>
        <fullName evidence="3">Bifunctional diguanylate cyclase/phosphodiesterase</fullName>
    </submittedName>
</protein>